<keyword evidence="1" id="KW-0472">Membrane</keyword>
<dbReference type="AlphaFoldDB" id="A0A2M8KW75"/>
<dbReference type="Proteomes" id="UP000229098">
    <property type="component" value="Unassembled WGS sequence"/>
</dbReference>
<keyword evidence="1" id="KW-1133">Transmembrane helix</keyword>
<sequence>MKIIRSLLILILSIVSIYLLTDLFGTLDVHNWYETTVYFVVVFLPISIALASLSYYAYRNDVGWLSKLAIAGILIAGLDFVFPVFLIVRNALY</sequence>
<organism evidence="2 3">
    <name type="scientific">Candidatus Ryanbacteria bacterium CG10_big_fil_rev_8_21_14_0_10_43_42</name>
    <dbReference type="NCBI Taxonomy" id="1974864"/>
    <lineage>
        <taxon>Bacteria</taxon>
        <taxon>Candidatus Ryaniibacteriota</taxon>
    </lineage>
</organism>
<accession>A0A2M8KW75</accession>
<reference evidence="3" key="1">
    <citation type="submission" date="2017-09" db="EMBL/GenBank/DDBJ databases">
        <title>Depth-based differentiation of microbial function through sediment-hosted aquifers and enrichment of novel symbionts in the deep terrestrial subsurface.</title>
        <authorList>
            <person name="Probst A.J."/>
            <person name="Ladd B."/>
            <person name="Jarett J.K."/>
            <person name="Geller-Mcgrath D.E."/>
            <person name="Sieber C.M.K."/>
            <person name="Emerson J.B."/>
            <person name="Anantharaman K."/>
            <person name="Thomas B.C."/>
            <person name="Malmstrom R."/>
            <person name="Stieglmeier M."/>
            <person name="Klingl A."/>
            <person name="Woyke T."/>
            <person name="Ryan C.M."/>
            <person name="Banfield J.F."/>
        </authorList>
    </citation>
    <scope>NUCLEOTIDE SEQUENCE [LARGE SCALE GENOMIC DNA]</scope>
</reference>
<evidence type="ECO:0000256" key="1">
    <source>
        <dbReference type="SAM" id="Phobius"/>
    </source>
</evidence>
<protein>
    <submittedName>
        <fullName evidence="2">Uncharacterized protein</fullName>
    </submittedName>
</protein>
<feature type="transmembrane region" description="Helical" evidence="1">
    <location>
        <begin position="68"/>
        <end position="88"/>
    </location>
</feature>
<keyword evidence="1" id="KW-0812">Transmembrane</keyword>
<feature type="transmembrane region" description="Helical" evidence="1">
    <location>
        <begin position="37"/>
        <end position="56"/>
    </location>
</feature>
<dbReference type="EMBL" id="PFEF01000010">
    <property type="protein sequence ID" value="PJE64159.1"/>
    <property type="molecule type" value="Genomic_DNA"/>
</dbReference>
<feature type="transmembrane region" description="Helical" evidence="1">
    <location>
        <begin position="7"/>
        <end position="25"/>
    </location>
</feature>
<gene>
    <name evidence="2" type="ORF">COU90_04790</name>
</gene>
<evidence type="ECO:0000313" key="2">
    <source>
        <dbReference type="EMBL" id="PJE64159.1"/>
    </source>
</evidence>
<comment type="caution">
    <text evidence="2">The sequence shown here is derived from an EMBL/GenBank/DDBJ whole genome shotgun (WGS) entry which is preliminary data.</text>
</comment>
<evidence type="ECO:0000313" key="3">
    <source>
        <dbReference type="Proteomes" id="UP000229098"/>
    </source>
</evidence>
<proteinExistence type="predicted"/>
<name>A0A2M8KW75_9BACT</name>